<organism evidence="2 3">
    <name type="scientific">Paenibacillus hunanensis</name>
    <dbReference type="NCBI Taxonomy" id="539262"/>
    <lineage>
        <taxon>Bacteria</taxon>
        <taxon>Bacillati</taxon>
        <taxon>Bacillota</taxon>
        <taxon>Bacilli</taxon>
        <taxon>Bacillales</taxon>
        <taxon>Paenibacillaceae</taxon>
        <taxon>Paenibacillus</taxon>
    </lineage>
</organism>
<dbReference type="InterPro" id="IPR012354">
    <property type="entry name" value="Esterase_lipase"/>
</dbReference>
<sequence>MKMVAPESFTYKAGRRAVLLLHGYTGSTVHVRHLGRYLHEHGYTCHAPLYAGHGDVPELLLRTRPAAWWQSVVDGYDWLQQQGYEEIAVAGVSLGGVFTLRMGTLFPVKAVISMSAPVQEKNTADILQRVLDYARWYVSLETKDPAIIAQRLDSLANEPLNELEQLRQLISSTAGRLSRITAPALIMQGQQDDVLYQDSARTIYEQIGSPHKELKWYPNSGHILPMDVEQAQVFADIHQFLDVLDWQV</sequence>
<comment type="caution">
    <text evidence="2">The sequence shown here is derived from an EMBL/GenBank/DDBJ whole genome shotgun (WGS) entry which is preliminary data.</text>
</comment>
<gene>
    <name evidence="2" type="ORF">JOC58_000890</name>
</gene>
<dbReference type="InterPro" id="IPR051044">
    <property type="entry name" value="MAG_DAG_Lipase"/>
</dbReference>
<dbReference type="EC" id="3.1.1.1" evidence="2"/>
<accession>A0ABU1IVG4</accession>
<dbReference type="Proteomes" id="UP001185028">
    <property type="component" value="Unassembled WGS sequence"/>
</dbReference>
<dbReference type="EMBL" id="JAVDQH010000003">
    <property type="protein sequence ID" value="MDR6243005.1"/>
    <property type="molecule type" value="Genomic_DNA"/>
</dbReference>
<name>A0ABU1IVG4_9BACL</name>
<dbReference type="InterPro" id="IPR022742">
    <property type="entry name" value="Hydrolase_4"/>
</dbReference>
<dbReference type="Gene3D" id="3.40.50.1820">
    <property type="entry name" value="alpha/beta hydrolase"/>
    <property type="match status" value="1"/>
</dbReference>
<proteinExistence type="predicted"/>
<protein>
    <submittedName>
        <fullName evidence="2">Carboxylesterase</fullName>
        <ecNumber evidence="2">3.1.1.1</ecNumber>
    </submittedName>
</protein>
<dbReference type="Pfam" id="PF12146">
    <property type="entry name" value="Hydrolase_4"/>
    <property type="match status" value="1"/>
</dbReference>
<reference evidence="2 3" key="1">
    <citation type="submission" date="2023-07" db="EMBL/GenBank/DDBJ databases">
        <title>Genomic Encyclopedia of Type Strains, Phase IV (KMG-IV): sequencing the most valuable type-strain genomes for metagenomic binning, comparative biology and taxonomic classification.</title>
        <authorList>
            <person name="Goeker M."/>
        </authorList>
    </citation>
    <scope>NUCLEOTIDE SEQUENCE [LARGE SCALE GENOMIC DNA]</scope>
    <source>
        <strain evidence="2 3">DSM 22170</strain>
    </source>
</reference>
<dbReference type="PIRSF" id="PIRSF017388">
    <property type="entry name" value="Esterase_lipase"/>
    <property type="match status" value="1"/>
</dbReference>
<evidence type="ECO:0000313" key="3">
    <source>
        <dbReference type="Proteomes" id="UP001185028"/>
    </source>
</evidence>
<dbReference type="RefSeq" id="WP_188775524.1">
    <property type="nucleotide sequence ID" value="NZ_BMMB01000004.1"/>
</dbReference>
<dbReference type="SUPFAM" id="SSF53474">
    <property type="entry name" value="alpha/beta-Hydrolases"/>
    <property type="match status" value="1"/>
</dbReference>
<feature type="domain" description="Serine aminopeptidase S33" evidence="1">
    <location>
        <begin position="15"/>
        <end position="227"/>
    </location>
</feature>
<dbReference type="InterPro" id="IPR029058">
    <property type="entry name" value="AB_hydrolase_fold"/>
</dbReference>
<dbReference type="PANTHER" id="PTHR11614">
    <property type="entry name" value="PHOSPHOLIPASE-RELATED"/>
    <property type="match status" value="1"/>
</dbReference>
<dbReference type="GO" id="GO:0106435">
    <property type="term" value="F:carboxylesterase activity"/>
    <property type="evidence" value="ECO:0007669"/>
    <property type="project" value="UniProtKB-EC"/>
</dbReference>
<keyword evidence="2" id="KW-0378">Hydrolase</keyword>
<keyword evidence="3" id="KW-1185">Reference proteome</keyword>
<evidence type="ECO:0000313" key="2">
    <source>
        <dbReference type="EMBL" id="MDR6243005.1"/>
    </source>
</evidence>
<evidence type="ECO:0000259" key="1">
    <source>
        <dbReference type="Pfam" id="PF12146"/>
    </source>
</evidence>